<dbReference type="EMBL" id="UGHR01000001">
    <property type="protein sequence ID" value="STQ89926.1"/>
    <property type="molecule type" value="Genomic_DNA"/>
</dbReference>
<dbReference type="Proteomes" id="UP000295794">
    <property type="component" value="Unassembled WGS sequence"/>
</dbReference>
<dbReference type="RefSeq" id="WP_115226322.1">
    <property type="nucleotide sequence ID" value="NZ_CAWOLO010000021.1"/>
</dbReference>
<dbReference type="Gene3D" id="3.40.50.2000">
    <property type="entry name" value="Glycogen Phosphorylase B"/>
    <property type="match status" value="2"/>
</dbReference>
<dbReference type="AlphaFoldDB" id="A0A377Q3R9"/>
<accession>A0A377Q3R9</accession>
<keyword evidence="1" id="KW-0808">Transferase</keyword>
<reference evidence="1 3" key="1">
    <citation type="submission" date="2018-06" db="EMBL/GenBank/DDBJ databases">
        <authorList>
            <consortium name="Pathogen Informatics"/>
            <person name="Doyle S."/>
        </authorList>
    </citation>
    <scope>NUCLEOTIDE SEQUENCE [LARGE SCALE GENOMIC DNA]</scope>
    <source>
        <strain evidence="1 3">NCTC11159</strain>
    </source>
</reference>
<dbReference type="PANTHER" id="PTHR45947">
    <property type="entry name" value="SULFOQUINOVOSYL TRANSFERASE SQD2"/>
    <property type="match status" value="1"/>
</dbReference>
<dbReference type="Pfam" id="PF13692">
    <property type="entry name" value="Glyco_trans_1_4"/>
    <property type="match status" value="1"/>
</dbReference>
<dbReference type="InterPro" id="IPR050194">
    <property type="entry name" value="Glycosyltransferase_grp1"/>
</dbReference>
<dbReference type="CDD" id="cd03801">
    <property type="entry name" value="GT4_PimA-like"/>
    <property type="match status" value="1"/>
</dbReference>
<dbReference type="OrthoDB" id="9775208at2"/>
<protein>
    <submittedName>
        <fullName evidence="1">Glycosyl transferases group 1</fullName>
    </submittedName>
    <submittedName>
        <fullName evidence="2">Glycosyltransferase involved in cell wall biosynthesis</fullName>
    </submittedName>
</protein>
<gene>
    <name evidence="2" type="ORF">EV682_12119</name>
    <name evidence="1" type="ORF">NCTC11159_00977</name>
</gene>
<reference evidence="2 4" key="2">
    <citation type="submission" date="2019-03" db="EMBL/GenBank/DDBJ databases">
        <title>Genomic Encyclopedia of Type Strains, Phase IV (KMG-IV): sequencing the most valuable type-strain genomes for metagenomic binning, comparative biology and taxonomic classification.</title>
        <authorList>
            <person name="Goeker M."/>
        </authorList>
    </citation>
    <scope>NUCLEOTIDE SEQUENCE [LARGE SCALE GENOMIC DNA]</scope>
    <source>
        <strain evidence="2 4">DSM 3764</strain>
    </source>
</reference>
<dbReference type="GO" id="GO:0016757">
    <property type="term" value="F:glycosyltransferase activity"/>
    <property type="evidence" value="ECO:0007669"/>
    <property type="project" value="TreeGrafter"/>
</dbReference>
<evidence type="ECO:0000313" key="4">
    <source>
        <dbReference type="Proteomes" id="UP000295794"/>
    </source>
</evidence>
<dbReference type="Proteomes" id="UP000255108">
    <property type="component" value="Unassembled WGS sequence"/>
</dbReference>
<dbReference type="SUPFAM" id="SSF53756">
    <property type="entry name" value="UDP-Glycosyltransferase/glycogen phosphorylase"/>
    <property type="match status" value="1"/>
</dbReference>
<proteinExistence type="predicted"/>
<name>A0A377Q3R9_9NEIS</name>
<dbReference type="EMBL" id="SMBT01000021">
    <property type="protein sequence ID" value="TCU81504.1"/>
    <property type="molecule type" value="Genomic_DNA"/>
</dbReference>
<organism evidence="1 3">
    <name type="scientific">Iodobacter fluviatilis</name>
    <dbReference type="NCBI Taxonomy" id="537"/>
    <lineage>
        <taxon>Bacteria</taxon>
        <taxon>Pseudomonadati</taxon>
        <taxon>Pseudomonadota</taxon>
        <taxon>Betaproteobacteria</taxon>
        <taxon>Neisseriales</taxon>
        <taxon>Chitinibacteraceae</taxon>
        <taxon>Iodobacter</taxon>
    </lineage>
</organism>
<sequence length="407" mass="46090">MKFDLPLYKNTIISLHALDPFGSKVGGIETHVRQVLRYQPEGTRIILIGVDDSGKLPLGELVEITENECSYWFMPVMHCNQKIANSVAKKLTQSLTLNFFKSVIKFLRKIRAISSEMPTSIDIQRYEYAWLCQLIGCPYVLTTHGDMKPDQPMDSLLAKYPYIHHFNERHAVKYAAHVYSVNKEQTERIKTQIAGAAEKTEFMTVSVDDRIFKPTEYLNLNGPVQLAFVGRLDHFKRPGMMFNVIKRVNELSPTGAHFHYVGAADPAVFPEFNAIKEISTLHGFKNATQISKLWPQWHLGLVTSTFEGMPVYVLEALCAGRPVCSLHLPQMHLVLKAKSSGTVLSENDDSKARVEELANTLLLYWLDMKSGKLLAEEVSKEVTPFKASIQMSVLYNRHNKIQYASAL</sequence>
<evidence type="ECO:0000313" key="2">
    <source>
        <dbReference type="EMBL" id="TCU81504.1"/>
    </source>
</evidence>
<dbReference type="PANTHER" id="PTHR45947:SF3">
    <property type="entry name" value="SULFOQUINOVOSYL TRANSFERASE SQD2"/>
    <property type="match status" value="1"/>
</dbReference>
<keyword evidence="4" id="KW-1185">Reference proteome</keyword>
<evidence type="ECO:0000313" key="1">
    <source>
        <dbReference type="EMBL" id="STQ89926.1"/>
    </source>
</evidence>
<evidence type="ECO:0000313" key="3">
    <source>
        <dbReference type="Proteomes" id="UP000255108"/>
    </source>
</evidence>